<dbReference type="InterPro" id="IPR039425">
    <property type="entry name" value="RNA_pol_sigma-70-like"/>
</dbReference>
<dbReference type="InterPro" id="IPR014327">
    <property type="entry name" value="RNA_pol_sigma70_bacteroid"/>
</dbReference>
<dbReference type="SUPFAM" id="SSF88946">
    <property type="entry name" value="Sigma2 domain of RNA polymerase sigma factors"/>
    <property type="match status" value="1"/>
</dbReference>
<accession>A0A3E4N6R3</accession>
<dbReference type="SUPFAM" id="SSF88659">
    <property type="entry name" value="Sigma3 and sigma4 domains of RNA polymerase sigma factors"/>
    <property type="match status" value="1"/>
</dbReference>
<dbReference type="InterPro" id="IPR014284">
    <property type="entry name" value="RNA_pol_sigma-70_dom"/>
</dbReference>
<proteinExistence type="inferred from homology"/>
<dbReference type="EMBL" id="QSQT01000002">
    <property type="protein sequence ID" value="RGK57969.1"/>
    <property type="molecule type" value="Genomic_DNA"/>
</dbReference>
<evidence type="ECO:0000313" key="10">
    <source>
        <dbReference type="Proteomes" id="UP000260862"/>
    </source>
</evidence>
<dbReference type="GO" id="GO:0016987">
    <property type="term" value="F:sigma factor activity"/>
    <property type="evidence" value="ECO:0007669"/>
    <property type="project" value="UniProtKB-KW"/>
</dbReference>
<keyword evidence="2" id="KW-0805">Transcription regulation</keyword>
<keyword evidence="10" id="KW-1185">Reference proteome</keyword>
<dbReference type="InterPro" id="IPR007627">
    <property type="entry name" value="RNA_pol_sigma70_r2"/>
</dbReference>
<dbReference type="RefSeq" id="WP_117670256.1">
    <property type="nucleotide sequence ID" value="NZ_CABOGR010000002.1"/>
</dbReference>
<evidence type="ECO:0000259" key="5">
    <source>
        <dbReference type="Pfam" id="PF04542"/>
    </source>
</evidence>
<dbReference type="PANTHER" id="PTHR43133:SF46">
    <property type="entry name" value="RNA POLYMERASE SIGMA-70 FACTOR ECF SUBFAMILY"/>
    <property type="match status" value="1"/>
</dbReference>
<keyword evidence="4" id="KW-0804">Transcription</keyword>
<dbReference type="InterPro" id="IPR013325">
    <property type="entry name" value="RNA_pol_sigma_r2"/>
</dbReference>
<comment type="similarity">
    <text evidence="1">Belongs to the sigma-70 factor family. ECF subfamily.</text>
</comment>
<dbReference type="Gene3D" id="1.10.10.10">
    <property type="entry name" value="Winged helix-like DNA-binding domain superfamily/Winged helix DNA-binding domain"/>
    <property type="match status" value="1"/>
</dbReference>
<evidence type="ECO:0000256" key="3">
    <source>
        <dbReference type="ARBA" id="ARBA00023082"/>
    </source>
</evidence>
<comment type="caution">
    <text evidence="7">The sequence shown here is derived from an EMBL/GenBank/DDBJ whole genome shotgun (WGS) entry which is preliminary data.</text>
</comment>
<dbReference type="Pfam" id="PF08281">
    <property type="entry name" value="Sigma70_r4_2"/>
    <property type="match status" value="1"/>
</dbReference>
<feature type="domain" description="RNA polymerase sigma-70 region 2" evidence="5">
    <location>
        <begin position="21"/>
        <end position="87"/>
    </location>
</feature>
<keyword evidence="3" id="KW-0731">Sigma factor</keyword>
<sequence>MEAHAIYSDIKQGNLASFEWFYKKYHPRAYVFCKKILGDEDEAKDVTQESFILFWEYRNRIESPETLCSYLFQILKTQCLKQIRRNALQNNFSNLTDTKLKELELSYYTKEKNVLEDLYFKELDENFQKALEQLPQQCRLVVQMNHRQGMKSSEIAEELNLSIRTVENHLYRGLKVIRASLTHFLPLLF</sequence>
<evidence type="ECO:0000313" key="7">
    <source>
        <dbReference type="EMBL" id="RGK57969.1"/>
    </source>
</evidence>
<evidence type="ECO:0000256" key="1">
    <source>
        <dbReference type="ARBA" id="ARBA00010641"/>
    </source>
</evidence>
<dbReference type="InterPro" id="IPR036388">
    <property type="entry name" value="WH-like_DNA-bd_sf"/>
</dbReference>
<dbReference type="Proteomes" id="UP000260862">
    <property type="component" value="Unassembled WGS sequence"/>
</dbReference>
<reference evidence="9 10" key="1">
    <citation type="submission" date="2018-08" db="EMBL/GenBank/DDBJ databases">
        <title>A genome reference for cultivated species of the human gut microbiota.</title>
        <authorList>
            <person name="Zou Y."/>
            <person name="Xue W."/>
            <person name="Luo G."/>
        </authorList>
    </citation>
    <scope>NUCLEOTIDE SEQUENCE [LARGE SCALE GENOMIC DNA]</scope>
    <source>
        <strain evidence="8 9">OM08-14</strain>
        <strain evidence="7 10">TF10-3AC</strain>
    </source>
</reference>
<evidence type="ECO:0000313" key="9">
    <source>
        <dbReference type="Proteomes" id="UP000260780"/>
    </source>
</evidence>
<feature type="domain" description="RNA polymerase sigma factor 70 region 4 type 2" evidence="6">
    <location>
        <begin position="125"/>
        <end position="175"/>
    </location>
</feature>
<dbReference type="Gene3D" id="1.10.1740.10">
    <property type="match status" value="1"/>
</dbReference>
<protein>
    <submittedName>
        <fullName evidence="7">RNA polymerase sigma-70 factor</fullName>
    </submittedName>
</protein>
<evidence type="ECO:0000313" key="8">
    <source>
        <dbReference type="EMBL" id="RGM42567.1"/>
    </source>
</evidence>
<evidence type="ECO:0000259" key="6">
    <source>
        <dbReference type="Pfam" id="PF08281"/>
    </source>
</evidence>
<dbReference type="Proteomes" id="UP000260780">
    <property type="component" value="Unassembled WGS sequence"/>
</dbReference>
<dbReference type="GO" id="GO:0003677">
    <property type="term" value="F:DNA binding"/>
    <property type="evidence" value="ECO:0007669"/>
    <property type="project" value="InterPro"/>
</dbReference>
<evidence type="ECO:0000256" key="4">
    <source>
        <dbReference type="ARBA" id="ARBA00023163"/>
    </source>
</evidence>
<name>A0A3E4N6R3_9BACT</name>
<gene>
    <name evidence="8" type="ORF">DXC17_02040</name>
    <name evidence="7" type="ORF">DXD04_01515</name>
</gene>
<dbReference type="NCBIfam" id="TIGR02985">
    <property type="entry name" value="Sig70_bacteroi1"/>
    <property type="match status" value="1"/>
</dbReference>
<dbReference type="GO" id="GO:0006352">
    <property type="term" value="P:DNA-templated transcription initiation"/>
    <property type="evidence" value="ECO:0007669"/>
    <property type="project" value="InterPro"/>
</dbReference>
<evidence type="ECO:0000256" key="2">
    <source>
        <dbReference type="ARBA" id="ARBA00023015"/>
    </source>
</evidence>
<organism evidence="7 10">
    <name type="scientific">Phocaeicola plebeius</name>
    <dbReference type="NCBI Taxonomy" id="310297"/>
    <lineage>
        <taxon>Bacteria</taxon>
        <taxon>Pseudomonadati</taxon>
        <taxon>Bacteroidota</taxon>
        <taxon>Bacteroidia</taxon>
        <taxon>Bacteroidales</taxon>
        <taxon>Bacteroidaceae</taxon>
        <taxon>Phocaeicola</taxon>
    </lineage>
</organism>
<dbReference type="Pfam" id="PF04542">
    <property type="entry name" value="Sigma70_r2"/>
    <property type="match status" value="1"/>
</dbReference>
<dbReference type="EMBL" id="QSTF01000003">
    <property type="protein sequence ID" value="RGM42567.1"/>
    <property type="molecule type" value="Genomic_DNA"/>
</dbReference>
<dbReference type="PANTHER" id="PTHR43133">
    <property type="entry name" value="RNA POLYMERASE ECF-TYPE SIGMA FACTO"/>
    <property type="match status" value="1"/>
</dbReference>
<dbReference type="InterPro" id="IPR013249">
    <property type="entry name" value="RNA_pol_sigma70_r4_t2"/>
</dbReference>
<dbReference type="InterPro" id="IPR013324">
    <property type="entry name" value="RNA_pol_sigma_r3/r4-like"/>
</dbReference>
<dbReference type="AlphaFoldDB" id="A0A3E4N6R3"/>
<dbReference type="NCBIfam" id="TIGR02937">
    <property type="entry name" value="sigma70-ECF"/>
    <property type="match status" value="1"/>
</dbReference>